<dbReference type="PANTHER" id="PTHR11228">
    <property type="entry name" value="RADICAL SAM DOMAIN PROTEIN"/>
    <property type="match status" value="1"/>
</dbReference>
<evidence type="ECO:0000256" key="4">
    <source>
        <dbReference type="ARBA" id="ARBA00023014"/>
    </source>
</evidence>
<dbReference type="RefSeq" id="WP_058491185.1">
    <property type="nucleotide sequence ID" value="NZ_LOCK01000017.1"/>
</dbReference>
<dbReference type="SUPFAM" id="SSF53335">
    <property type="entry name" value="S-adenosyl-L-methionine-dependent methyltransferases"/>
    <property type="match status" value="1"/>
</dbReference>
<dbReference type="Pfam" id="PF04055">
    <property type="entry name" value="Radical_SAM"/>
    <property type="match status" value="1"/>
</dbReference>
<evidence type="ECO:0000256" key="2">
    <source>
        <dbReference type="ARBA" id="ARBA00022723"/>
    </source>
</evidence>
<dbReference type="InterPro" id="IPR058240">
    <property type="entry name" value="rSAM_sf"/>
</dbReference>
<dbReference type="InterPro" id="IPR013785">
    <property type="entry name" value="Aldolase_TIM"/>
</dbReference>
<dbReference type="PANTHER" id="PTHR11228:SF7">
    <property type="entry name" value="PQQA PEPTIDE CYCLASE"/>
    <property type="match status" value="1"/>
</dbReference>
<dbReference type="Proteomes" id="UP000054623">
    <property type="component" value="Unassembled WGS sequence"/>
</dbReference>
<dbReference type="InterPro" id="IPR007197">
    <property type="entry name" value="rSAM"/>
</dbReference>
<dbReference type="AlphaFoldDB" id="A0A0W1JLS3"/>
<dbReference type="InterPro" id="IPR029063">
    <property type="entry name" value="SAM-dependent_MTases_sf"/>
</dbReference>
<feature type="domain" description="Radical SAM core" evidence="5">
    <location>
        <begin position="197"/>
        <end position="305"/>
    </location>
</feature>
<evidence type="ECO:0000313" key="7">
    <source>
        <dbReference type="Proteomes" id="UP000054623"/>
    </source>
</evidence>
<name>A0A0W1JLS3_DESHA</name>
<dbReference type="InterPro" id="IPR050377">
    <property type="entry name" value="Radical_SAM_PqqE_MftC-like"/>
</dbReference>
<reference evidence="6 7" key="1">
    <citation type="submission" date="2015-12" db="EMBL/GenBank/DDBJ databases">
        <title>Draft Genome Sequence of Desulfitobacterium hafniense Strain DH, a Sulfate-reducing Bacterium Isolated from Paddy Soils.</title>
        <authorList>
            <person name="Bao P."/>
            <person name="Zhang X."/>
            <person name="Li G."/>
        </authorList>
    </citation>
    <scope>NUCLEOTIDE SEQUENCE [LARGE SCALE GENOMIC DNA]</scope>
    <source>
        <strain evidence="6 7">DH</strain>
    </source>
</reference>
<dbReference type="SUPFAM" id="SSF102114">
    <property type="entry name" value="Radical SAM enzymes"/>
    <property type="match status" value="1"/>
</dbReference>
<keyword evidence="1" id="KW-0949">S-adenosyl-L-methionine</keyword>
<keyword evidence="4" id="KW-0411">Iron-sulfur</keyword>
<proteinExistence type="predicted"/>
<accession>A0A0W1JLS3</accession>
<dbReference type="GO" id="GO:0003824">
    <property type="term" value="F:catalytic activity"/>
    <property type="evidence" value="ECO:0007669"/>
    <property type="project" value="InterPro"/>
</dbReference>
<keyword evidence="3" id="KW-0408">Iron</keyword>
<keyword evidence="2" id="KW-0479">Metal-binding</keyword>
<protein>
    <recommendedName>
        <fullName evidence="5">Radical SAM core domain-containing protein</fullName>
    </recommendedName>
</protein>
<dbReference type="OrthoDB" id="9792276at2"/>
<gene>
    <name evidence="6" type="ORF">AT727_03510</name>
</gene>
<evidence type="ECO:0000256" key="3">
    <source>
        <dbReference type="ARBA" id="ARBA00023004"/>
    </source>
</evidence>
<evidence type="ECO:0000313" key="6">
    <source>
        <dbReference type="EMBL" id="KTE92015.1"/>
    </source>
</evidence>
<dbReference type="SFLD" id="SFLDS00029">
    <property type="entry name" value="Radical_SAM"/>
    <property type="match status" value="1"/>
</dbReference>
<organism evidence="6 7">
    <name type="scientific">Desulfitobacterium hafniense</name>
    <name type="common">Desulfitobacterium frappieri</name>
    <dbReference type="NCBI Taxonomy" id="49338"/>
    <lineage>
        <taxon>Bacteria</taxon>
        <taxon>Bacillati</taxon>
        <taxon>Bacillota</taxon>
        <taxon>Clostridia</taxon>
        <taxon>Eubacteriales</taxon>
        <taxon>Desulfitobacteriaceae</taxon>
        <taxon>Desulfitobacterium</taxon>
    </lineage>
</organism>
<sequence>MLDQLNKLRQNYSEILKEGKYLAESIVLIKDQLKDKKVIIYGAGSLGVALYRVLKEHEINIECFIDRGAEKISNIYGVNVYGLEKLSSLSAEQYVIIIAINTKSVIHSAVTGIKQLNSNAIILEYGHEIAHILRYSKCLTKNRNKERFNIVDCLKCGAEERGCDIFHDYLRRVSICAPSIPNASQVYNKSLIKLGYVLGQYCTLKCKACCELVPYQKNPHFVEKTTVLNDIAKVVKSCDFVALLEFIGGEPFLYPELEELLQEALEIPNVGFIRLFTNGTVIPNDKICNLLKHPRIALQVSNYTEVVSETLRTKIKNTMEQLNRHEIEYTYLLNANWVDFTAFDKRKTEIKELERGFANCFISVCSRLHKGILYKCPHQYAGVTVGKLSLEQQEHIKIHDFSASELAMQLDQFGSLSYINACRMCKINAGTTNEVPAGEQI</sequence>
<dbReference type="Gene3D" id="3.40.50.720">
    <property type="entry name" value="NAD(P)-binding Rossmann-like Domain"/>
    <property type="match status" value="1"/>
</dbReference>
<evidence type="ECO:0000259" key="5">
    <source>
        <dbReference type="Pfam" id="PF04055"/>
    </source>
</evidence>
<evidence type="ECO:0000256" key="1">
    <source>
        <dbReference type="ARBA" id="ARBA00022691"/>
    </source>
</evidence>
<dbReference type="Gene3D" id="3.20.20.70">
    <property type="entry name" value="Aldolase class I"/>
    <property type="match status" value="1"/>
</dbReference>
<dbReference type="GO" id="GO:0046872">
    <property type="term" value="F:metal ion binding"/>
    <property type="evidence" value="ECO:0007669"/>
    <property type="project" value="UniProtKB-KW"/>
</dbReference>
<dbReference type="EMBL" id="LOCK01000017">
    <property type="protein sequence ID" value="KTE92015.1"/>
    <property type="molecule type" value="Genomic_DNA"/>
</dbReference>
<dbReference type="GO" id="GO:0051536">
    <property type="term" value="F:iron-sulfur cluster binding"/>
    <property type="evidence" value="ECO:0007669"/>
    <property type="project" value="UniProtKB-KW"/>
</dbReference>
<comment type="caution">
    <text evidence="6">The sequence shown here is derived from an EMBL/GenBank/DDBJ whole genome shotgun (WGS) entry which is preliminary data.</text>
</comment>